<dbReference type="PANTHER" id="PTHR24078">
    <property type="entry name" value="DNAJ HOMOLOG SUBFAMILY C MEMBER"/>
    <property type="match status" value="1"/>
</dbReference>
<dbReference type="PRINTS" id="PR00625">
    <property type="entry name" value="JDOMAIN"/>
</dbReference>
<dbReference type="FunFam" id="2.60.260.20:FF:000013">
    <property type="entry name" value="DnaJ subfamily B member 11"/>
    <property type="match status" value="1"/>
</dbReference>
<dbReference type="SMART" id="SM00271">
    <property type="entry name" value="DnaJ"/>
    <property type="match status" value="1"/>
</dbReference>
<evidence type="ECO:0000313" key="4">
    <source>
        <dbReference type="EMBL" id="TGZ81100.1"/>
    </source>
</evidence>
<feature type="region of interest" description="Disordered" evidence="2">
    <location>
        <begin position="85"/>
        <end position="123"/>
    </location>
</feature>
<dbReference type="GO" id="GO:0051082">
    <property type="term" value="F:unfolded protein binding"/>
    <property type="evidence" value="ECO:0007669"/>
    <property type="project" value="InterPro"/>
</dbReference>
<dbReference type="InParanoid" id="A0A4S2MWT0"/>
<dbReference type="InterPro" id="IPR002939">
    <property type="entry name" value="DnaJ_C"/>
</dbReference>
<keyword evidence="5" id="KW-1185">Reference proteome</keyword>
<dbReference type="PROSITE" id="PS00636">
    <property type="entry name" value="DNAJ_1"/>
    <property type="match status" value="1"/>
</dbReference>
<reference evidence="4 5" key="1">
    <citation type="submission" date="2019-04" db="EMBL/GenBank/DDBJ databases">
        <title>Comparative genomics and transcriptomics to analyze fruiting body development in filamentous ascomycetes.</title>
        <authorList>
            <consortium name="DOE Joint Genome Institute"/>
            <person name="Lutkenhaus R."/>
            <person name="Traeger S."/>
            <person name="Breuer J."/>
            <person name="Kuo A."/>
            <person name="Lipzen A."/>
            <person name="Pangilinan J."/>
            <person name="Dilworth D."/>
            <person name="Sandor L."/>
            <person name="Poggeler S."/>
            <person name="Barry K."/>
            <person name="Grigoriev I.V."/>
            <person name="Nowrousian M."/>
        </authorList>
    </citation>
    <scope>NUCLEOTIDE SEQUENCE [LARGE SCALE GENOMIC DNA]</scope>
    <source>
        <strain evidence="4 5">CBS 389.68</strain>
    </source>
</reference>
<organism evidence="4 5">
    <name type="scientific">Ascodesmis nigricans</name>
    <dbReference type="NCBI Taxonomy" id="341454"/>
    <lineage>
        <taxon>Eukaryota</taxon>
        <taxon>Fungi</taxon>
        <taxon>Dikarya</taxon>
        <taxon>Ascomycota</taxon>
        <taxon>Pezizomycotina</taxon>
        <taxon>Pezizomycetes</taxon>
        <taxon>Pezizales</taxon>
        <taxon>Ascodesmidaceae</taxon>
        <taxon>Ascodesmis</taxon>
    </lineage>
</organism>
<accession>A0A4S2MWT0</accession>
<keyword evidence="1" id="KW-0143">Chaperone</keyword>
<dbReference type="AlphaFoldDB" id="A0A4S2MWT0"/>
<gene>
    <name evidence="4" type="ORF">EX30DRAFT_341069</name>
</gene>
<dbReference type="GO" id="GO:0006413">
    <property type="term" value="P:translational initiation"/>
    <property type="evidence" value="ECO:0007669"/>
    <property type="project" value="TreeGrafter"/>
</dbReference>
<dbReference type="Proteomes" id="UP000298138">
    <property type="component" value="Unassembled WGS sequence"/>
</dbReference>
<dbReference type="SUPFAM" id="SSF46565">
    <property type="entry name" value="Chaperone J-domain"/>
    <property type="match status" value="1"/>
</dbReference>
<evidence type="ECO:0000256" key="2">
    <source>
        <dbReference type="SAM" id="MobiDB-lite"/>
    </source>
</evidence>
<dbReference type="STRING" id="341454.A0A4S2MWT0"/>
<dbReference type="FunFam" id="2.60.260.20:FF:000002">
    <property type="entry name" value="Dnaj homolog subfamily b member"/>
    <property type="match status" value="1"/>
</dbReference>
<dbReference type="Pfam" id="PF01556">
    <property type="entry name" value="DnaJ_C"/>
    <property type="match status" value="1"/>
</dbReference>
<dbReference type="InterPro" id="IPR036869">
    <property type="entry name" value="J_dom_sf"/>
</dbReference>
<dbReference type="Gene3D" id="1.10.287.110">
    <property type="entry name" value="DnaJ domain"/>
    <property type="match status" value="1"/>
</dbReference>
<dbReference type="InterPro" id="IPR018253">
    <property type="entry name" value="DnaJ_domain_CS"/>
</dbReference>
<dbReference type="OrthoDB" id="550424at2759"/>
<evidence type="ECO:0000259" key="3">
    <source>
        <dbReference type="PROSITE" id="PS50076"/>
    </source>
</evidence>
<dbReference type="InterPro" id="IPR001623">
    <property type="entry name" value="DnaJ_domain"/>
</dbReference>
<dbReference type="PANTHER" id="PTHR24078:SF553">
    <property type="entry name" value="DNAJ HOMOLOG SUBFAMILY B MEMBER 5"/>
    <property type="match status" value="1"/>
</dbReference>
<dbReference type="Pfam" id="PF00226">
    <property type="entry name" value="DnaJ"/>
    <property type="match status" value="1"/>
</dbReference>
<feature type="compositionally biased region" description="Gly residues" evidence="2">
    <location>
        <begin position="102"/>
        <end position="113"/>
    </location>
</feature>
<evidence type="ECO:0000313" key="5">
    <source>
        <dbReference type="Proteomes" id="UP000298138"/>
    </source>
</evidence>
<dbReference type="FunCoup" id="A0A4S2MWT0">
    <property type="interactions" value="411"/>
</dbReference>
<dbReference type="GO" id="GO:0005829">
    <property type="term" value="C:cytosol"/>
    <property type="evidence" value="ECO:0007669"/>
    <property type="project" value="TreeGrafter"/>
</dbReference>
<dbReference type="GO" id="GO:0006457">
    <property type="term" value="P:protein folding"/>
    <property type="evidence" value="ECO:0007669"/>
    <property type="project" value="InterPro"/>
</dbReference>
<dbReference type="GO" id="GO:0051087">
    <property type="term" value="F:protein-folding chaperone binding"/>
    <property type="evidence" value="ECO:0007669"/>
    <property type="project" value="TreeGrafter"/>
</dbReference>
<dbReference type="SUPFAM" id="SSF49493">
    <property type="entry name" value="HSP40/DnaJ peptide-binding domain"/>
    <property type="match status" value="2"/>
</dbReference>
<protein>
    <submittedName>
        <fullName evidence="4">DnaJ-domain-containing protein</fullName>
    </submittedName>
</protein>
<evidence type="ECO:0000256" key="1">
    <source>
        <dbReference type="ARBA" id="ARBA00023186"/>
    </source>
</evidence>
<dbReference type="InterPro" id="IPR008971">
    <property type="entry name" value="HSP40/DnaJ_pept-bd"/>
</dbReference>
<dbReference type="EMBL" id="ML220121">
    <property type="protein sequence ID" value="TGZ81100.1"/>
    <property type="molecule type" value="Genomic_DNA"/>
</dbReference>
<proteinExistence type="predicted"/>
<dbReference type="CDD" id="cd10747">
    <property type="entry name" value="DnaJ_C"/>
    <property type="match status" value="1"/>
</dbReference>
<dbReference type="Gene3D" id="2.60.260.20">
    <property type="entry name" value="Urease metallochaperone UreE, N-terminal domain"/>
    <property type="match status" value="2"/>
</dbReference>
<name>A0A4S2MWT0_9PEZI</name>
<dbReference type="InterPro" id="IPR051339">
    <property type="entry name" value="DnaJ_subfamily_B"/>
</dbReference>
<sequence>MVKETTLYKTLGVSTDATPEDIKKAYRKGALKYHPDKNKNNPDAEQKFKDLSQAYDILSDPEKRKIYDAYGLDFLLRGGTAPPPGDAGAGGFPGGFSRSGTFPGGFSTGGPGGPTFTFSTSGGGGGGGGFNFMPRNAEDIFSQFARSGGFDGESIPGLESLFGGSPLGGGARASGFNNAGASRFGARANGARKPAAEATVVEKNIPFSLEELYSGAKKKLRVKRKTFDPQGRIQKEDKDLEIAVKPGMKAGSKFKFKGVGDEIEGTKQDLHFIIKEKPHEFFTRQDDDLIGTVNITLREALTGWNRQVKTIDGKNLMVSHSGPTPPTWVERFPGQGMVVSKDPSRRGDMLVKVNIEFPKSLTFDQKAKLKEILP</sequence>
<dbReference type="CDD" id="cd06257">
    <property type="entry name" value="DnaJ"/>
    <property type="match status" value="1"/>
</dbReference>
<feature type="domain" description="J" evidence="3">
    <location>
        <begin position="6"/>
        <end position="71"/>
    </location>
</feature>
<dbReference type="PROSITE" id="PS50076">
    <property type="entry name" value="DNAJ_2"/>
    <property type="match status" value="1"/>
</dbReference>